<feature type="compositionally biased region" description="Polar residues" evidence="8">
    <location>
        <begin position="551"/>
        <end position="566"/>
    </location>
</feature>
<evidence type="ECO:0000313" key="9">
    <source>
        <dbReference type="EnsemblPlants" id="OPUNC08G01890.1"/>
    </source>
</evidence>
<dbReference type="PANTHER" id="PTHR36326">
    <property type="entry name" value="PROTEIN POLLENLESS 3-LIKE 2"/>
    <property type="match status" value="1"/>
</dbReference>
<keyword evidence="2" id="KW-0677">Repeat</keyword>
<dbReference type="InterPro" id="IPR011990">
    <property type="entry name" value="TPR-like_helical_dom_sf"/>
</dbReference>
<feature type="repeat" description="TPR" evidence="7">
    <location>
        <begin position="205"/>
        <end position="238"/>
    </location>
</feature>
<evidence type="ECO:0000256" key="2">
    <source>
        <dbReference type="ARBA" id="ARBA00022737"/>
    </source>
</evidence>
<dbReference type="EnsemblPlants" id="OPUNC08G01890.1">
    <property type="protein sequence ID" value="OPUNC08G01890.1"/>
    <property type="gene ID" value="OPUNC08G01890"/>
</dbReference>
<feature type="region of interest" description="Disordered" evidence="8">
    <location>
        <begin position="551"/>
        <end position="584"/>
    </location>
</feature>
<dbReference type="SMART" id="SM00028">
    <property type="entry name" value="TPR"/>
    <property type="match status" value="2"/>
</dbReference>
<evidence type="ECO:0000256" key="7">
    <source>
        <dbReference type="PROSITE-ProRule" id="PRU00339"/>
    </source>
</evidence>
<reference evidence="9" key="2">
    <citation type="submission" date="2018-05" db="EMBL/GenBank/DDBJ databases">
        <title>OpunRS2 (Oryza punctata Reference Sequence Version 2).</title>
        <authorList>
            <person name="Zhang J."/>
            <person name="Kudrna D."/>
            <person name="Lee S."/>
            <person name="Talag J."/>
            <person name="Welchert J."/>
            <person name="Wing R.A."/>
        </authorList>
    </citation>
    <scope>NUCLEOTIDE SEQUENCE [LARGE SCALE GENOMIC DNA]</scope>
</reference>
<dbReference type="Proteomes" id="UP000026962">
    <property type="component" value="Chromosome 8"/>
</dbReference>
<feature type="compositionally biased region" description="Polar residues" evidence="8">
    <location>
        <begin position="574"/>
        <end position="584"/>
    </location>
</feature>
<evidence type="ECO:0000256" key="3">
    <source>
        <dbReference type="ARBA" id="ARBA00022803"/>
    </source>
</evidence>
<feature type="region of interest" description="Disordered" evidence="8">
    <location>
        <begin position="497"/>
        <end position="530"/>
    </location>
</feature>
<evidence type="ECO:0000256" key="6">
    <source>
        <dbReference type="ARBA" id="ARBA00025750"/>
    </source>
</evidence>
<dbReference type="STRING" id="4537.A0A0E0LQX4"/>
<organism evidence="9">
    <name type="scientific">Oryza punctata</name>
    <name type="common">Red rice</name>
    <dbReference type="NCBI Taxonomy" id="4537"/>
    <lineage>
        <taxon>Eukaryota</taxon>
        <taxon>Viridiplantae</taxon>
        <taxon>Streptophyta</taxon>
        <taxon>Embryophyta</taxon>
        <taxon>Tracheophyta</taxon>
        <taxon>Spermatophyta</taxon>
        <taxon>Magnoliopsida</taxon>
        <taxon>Liliopsida</taxon>
        <taxon>Poales</taxon>
        <taxon>Poaceae</taxon>
        <taxon>BOP clade</taxon>
        <taxon>Oryzoideae</taxon>
        <taxon>Oryzeae</taxon>
        <taxon>Oryzinae</taxon>
        <taxon>Oryza</taxon>
    </lineage>
</organism>
<sequence length="793" mass="88485">MPSGGRRLPPWTSPRGAAPRWSPCTTAGATPPVSGGCSSHVTPPASGGGCYGYRVTPPPSGGCSRPPRAPPSSVDSPYVRAKQAQVIEKDPNKAVPLFWAAINSGDRIESALKDMATVLKQANRAEEAIEAIRSFRDRCPNEAQESLDNILLDLYKKCGRTKEQIEMLTLKLRFVDEELASGRWKTKLSKSHGRVVYLSLRDEKARLLGNLAWAHMQSENYDEAEMLYRQALAIEADYNKECNLAICLIKTGKVAEAKYLLQSIPDNCSDENHVRSLARAREILMELESPTLPSPITQMKSKESLIWLSIDVENLEHVQPQIPSTALTQLKSEEPHISVAADAEKQEDCNSQVLPSPITQMKREEPESLIATSGEKNEKCLNEYQDLSRLFNDAATPQSLLEKLRKRLVKEDSLNISIQHQGQIPSFAECLPNSGGARDAGEITRPEGKALVNGVRKTWADMVEEDEHQLGDISSTIGMDTIKQNVSCKHANEEMYRTPSFSQESSTLKISSVGDHLQSSSADSWRHSDSKISTDENVNLKFVRTAPQWRQQKVQDYSNRVSQRLNTSRDRAQGTEQPPWRSSTAQRSLFPDWKSKCERYGHGYVPFGDNEHFHGSSHFEATNRWPKNARPWKPQNRLRVFQEITNEINQKTRALWLTIYTPLLFGTTALDDTAWFLAECFHLLAGHLLLHDGLQDLSVAPPSGQFAEMAMQMHPATGLSTHWSQVDSPPLKLREGANMVVLLLPMASSIANVCEDCIMAYMLPYTGHVITINKSEVQNAYCAVAHHLNTTNV</sequence>
<keyword evidence="5" id="KW-0539">Nucleus</keyword>
<evidence type="ECO:0000256" key="5">
    <source>
        <dbReference type="ARBA" id="ARBA00023242"/>
    </source>
</evidence>
<feature type="compositionally biased region" description="Polar residues" evidence="8">
    <location>
        <begin position="499"/>
        <end position="510"/>
    </location>
</feature>
<dbReference type="AlphaFoldDB" id="A0A0E0LQX4"/>
<dbReference type="PANTHER" id="PTHR36326:SF7">
    <property type="entry name" value="PROTEIN POLLENLESS 3-LIKE 2"/>
    <property type="match status" value="1"/>
</dbReference>
<keyword evidence="3 7" id="KW-0802">TPR repeat</keyword>
<evidence type="ECO:0000256" key="8">
    <source>
        <dbReference type="SAM" id="MobiDB-lite"/>
    </source>
</evidence>
<reference evidence="9" key="1">
    <citation type="submission" date="2015-04" db="UniProtKB">
        <authorList>
            <consortium name="EnsemblPlants"/>
        </authorList>
    </citation>
    <scope>IDENTIFICATION</scope>
</reference>
<keyword evidence="10" id="KW-1185">Reference proteome</keyword>
<dbReference type="SUPFAM" id="SSF48452">
    <property type="entry name" value="TPR-like"/>
    <property type="match status" value="1"/>
</dbReference>
<comment type="similarity">
    <text evidence="6">Belongs to the MS5 protein family.</text>
</comment>
<dbReference type="PROSITE" id="PS50005">
    <property type="entry name" value="TPR"/>
    <property type="match status" value="1"/>
</dbReference>
<dbReference type="InterPro" id="IPR044961">
    <property type="entry name" value="MS5/SDI1"/>
</dbReference>
<proteinExistence type="inferred from homology"/>
<feature type="compositionally biased region" description="Low complexity" evidence="8">
    <location>
        <begin position="61"/>
        <end position="76"/>
    </location>
</feature>
<dbReference type="Pfam" id="PF14559">
    <property type="entry name" value="TPR_19"/>
    <property type="match status" value="1"/>
</dbReference>
<name>A0A0E0LQX4_ORYPU</name>
<dbReference type="Gramene" id="OPUNC08G01890.1">
    <property type="protein sequence ID" value="OPUNC08G01890.1"/>
    <property type="gene ID" value="OPUNC08G01890"/>
</dbReference>
<evidence type="ECO:0000256" key="1">
    <source>
        <dbReference type="ARBA" id="ARBA00004123"/>
    </source>
</evidence>
<feature type="region of interest" description="Disordered" evidence="8">
    <location>
        <begin position="1"/>
        <end position="76"/>
    </location>
</feature>
<dbReference type="eggNOG" id="ENOG502SEAG">
    <property type="taxonomic scope" value="Eukaryota"/>
</dbReference>
<protein>
    <submittedName>
        <fullName evidence="9">Uncharacterized protein</fullName>
    </submittedName>
</protein>
<dbReference type="OMA" id="QNRLWVF"/>
<evidence type="ECO:0000256" key="4">
    <source>
        <dbReference type="ARBA" id="ARBA00023054"/>
    </source>
</evidence>
<evidence type="ECO:0000313" key="10">
    <source>
        <dbReference type="Proteomes" id="UP000026962"/>
    </source>
</evidence>
<comment type="subcellular location">
    <subcellularLocation>
        <location evidence="1">Nucleus</location>
    </subcellularLocation>
</comment>
<dbReference type="GO" id="GO:0005634">
    <property type="term" value="C:nucleus"/>
    <property type="evidence" value="ECO:0007669"/>
    <property type="project" value="UniProtKB-SubCell"/>
</dbReference>
<dbReference type="Gene3D" id="1.25.40.10">
    <property type="entry name" value="Tetratricopeptide repeat domain"/>
    <property type="match status" value="1"/>
</dbReference>
<dbReference type="HOGENOM" id="CLU_018466_0_0_1"/>
<keyword evidence="4" id="KW-0175">Coiled coil</keyword>
<dbReference type="InterPro" id="IPR019734">
    <property type="entry name" value="TPR_rpt"/>
</dbReference>
<accession>A0A0E0LQX4</accession>